<feature type="region of interest" description="Disordered" evidence="1">
    <location>
        <begin position="157"/>
        <end position="247"/>
    </location>
</feature>
<proteinExistence type="predicted"/>
<keyword evidence="3" id="KW-1185">Reference proteome</keyword>
<dbReference type="RefSeq" id="XP_007777222.1">
    <property type="nucleotide sequence ID" value="XM_007779032.1"/>
</dbReference>
<feature type="compositionally biased region" description="Polar residues" evidence="1">
    <location>
        <begin position="449"/>
        <end position="470"/>
    </location>
</feature>
<feature type="compositionally biased region" description="Low complexity" evidence="1">
    <location>
        <begin position="658"/>
        <end position="672"/>
    </location>
</feature>
<dbReference type="Proteomes" id="UP000016924">
    <property type="component" value="Unassembled WGS sequence"/>
</dbReference>
<feature type="region of interest" description="Disordered" evidence="1">
    <location>
        <begin position="387"/>
        <end position="421"/>
    </location>
</feature>
<evidence type="ECO:0008006" key="4">
    <source>
        <dbReference type="Google" id="ProtNLM"/>
    </source>
</evidence>
<protein>
    <recommendedName>
        <fullName evidence="4">Yippee/Mis18/Cereblon domain-containing protein</fullName>
    </recommendedName>
</protein>
<feature type="region of interest" description="Disordered" evidence="1">
    <location>
        <begin position="1"/>
        <end position="37"/>
    </location>
</feature>
<feature type="compositionally biased region" description="Basic and acidic residues" evidence="1">
    <location>
        <begin position="568"/>
        <end position="582"/>
    </location>
</feature>
<name>R7YJ15_CONA1</name>
<organism evidence="2 3">
    <name type="scientific">Coniosporium apollinis (strain CBS 100218)</name>
    <name type="common">Rock-inhabiting black yeast</name>
    <dbReference type="NCBI Taxonomy" id="1168221"/>
    <lineage>
        <taxon>Eukaryota</taxon>
        <taxon>Fungi</taxon>
        <taxon>Dikarya</taxon>
        <taxon>Ascomycota</taxon>
        <taxon>Pezizomycotina</taxon>
        <taxon>Dothideomycetes</taxon>
        <taxon>Dothideomycetes incertae sedis</taxon>
        <taxon>Coniosporium</taxon>
    </lineage>
</organism>
<feature type="compositionally biased region" description="Basic and acidic residues" evidence="1">
    <location>
        <begin position="874"/>
        <end position="888"/>
    </location>
</feature>
<feature type="compositionally biased region" description="Polar residues" evidence="1">
    <location>
        <begin position="547"/>
        <end position="567"/>
    </location>
</feature>
<feature type="compositionally biased region" description="Basic and acidic residues" evidence="1">
    <location>
        <begin position="771"/>
        <end position="784"/>
    </location>
</feature>
<dbReference type="HOGENOM" id="CLU_012465_0_0_1"/>
<feature type="region of interest" description="Disordered" evidence="1">
    <location>
        <begin position="804"/>
        <end position="902"/>
    </location>
</feature>
<feature type="compositionally biased region" description="Basic and acidic residues" evidence="1">
    <location>
        <begin position="693"/>
        <end position="702"/>
    </location>
</feature>
<feature type="compositionally biased region" description="Basic residues" evidence="1">
    <location>
        <begin position="589"/>
        <end position="599"/>
    </location>
</feature>
<reference evidence="3" key="1">
    <citation type="submission" date="2012-06" db="EMBL/GenBank/DDBJ databases">
        <title>The genome sequence of Coniosporium apollinis CBS 100218.</title>
        <authorList>
            <consortium name="The Broad Institute Genome Sequencing Platform"/>
            <person name="Cuomo C."/>
            <person name="Gorbushina A."/>
            <person name="Noack S."/>
            <person name="Walker B."/>
            <person name="Young S.K."/>
            <person name="Zeng Q."/>
            <person name="Gargeya S."/>
            <person name="Fitzgerald M."/>
            <person name="Haas B."/>
            <person name="Abouelleil A."/>
            <person name="Alvarado L."/>
            <person name="Arachchi H.M."/>
            <person name="Berlin A.M."/>
            <person name="Chapman S.B."/>
            <person name="Goldberg J."/>
            <person name="Griggs A."/>
            <person name="Gujja S."/>
            <person name="Hansen M."/>
            <person name="Howarth C."/>
            <person name="Imamovic A."/>
            <person name="Larimer J."/>
            <person name="McCowan C."/>
            <person name="Montmayeur A."/>
            <person name="Murphy C."/>
            <person name="Neiman D."/>
            <person name="Pearson M."/>
            <person name="Priest M."/>
            <person name="Roberts A."/>
            <person name="Saif S."/>
            <person name="Shea T."/>
            <person name="Sisk P."/>
            <person name="Sykes S."/>
            <person name="Wortman J."/>
            <person name="Nusbaum C."/>
            <person name="Birren B."/>
        </authorList>
    </citation>
    <scope>NUCLEOTIDE SEQUENCE [LARGE SCALE GENOMIC DNA]</scope>
    <source>
        <strain evidence="3">CBS 100218</strain>
    </source>
</reference>
<feature type="compositionally biased region" description="Basic and acidic residues" evidence="1">
    <location>
        <begin position="818"/>
        <end position="849"/>
    </location>
</feature>
<feature type="compositionally biased region" description="Polar residues" evidence="1">
    <location>
        <begin position="219"/>
        <end position="239"/>
    </location>
</feature>
<dbReference type="GeneID" id="19898434"/>
<evidence type="ECO:0000313" key="3">
    <source>
        <dbReference type="Proteomes" id="UP000016924"/>
    </source>
</evidence>
<evidence type="ECO:0000313" key="2">
    <source>
        <dbReference type="EMBL" id="EON61905.1"/>
    </source>
</evidence>
<feature type="region of interest" description="Disordered" evidence="1">
    <location>
        <begin position="449"/>
        <end position="787"/>
    </location>
</feature>
<feature type="compositionally biased region" description="Polar residues" evidence="1">
    <location>
        <begin position="184"/>
        <end position="198"/>
    </location>
</feature>
<feature type="compositionally biased region" description="Acidic residues" evidence="1">
    <location>
        <begin position="18"/>
        <end position="31"/>
    </location>
</feature>
<sequence>MAAARSVRESTTISESQPEAEADAESQSSDEDVSRSTNGFCRKCNSNIGEFYNGWIKITNTYYLPALVGSYSAPGLQLTPKAKVALIGSEFEGCTLQALNCRLCTENTTLGILCTQAPEEKAFFEGREFFKLPRLELRSEASGKVVREILEPARPEFQLKRSRSTTAEMDVDGQPRPPEPVNQPAKSSGSFHQPNPSATPLSNTSPQPPSSTVPTQSTHTLQNSANADPQISLPGSTGEASARPSEHTLRLRSPIGQVTNNFRHYVSEEQRRLDSVARLQTEISQNAAALASQQQHVAAWEEAFGRLQMEMGGLAALVDTMRRELLARPIAQIAPTPPPPPPPVKVDETLEIFSATLSNVAAKVTEVDALKMQLEIMKRKIQRIEEGSVGPGSAAASFHSPREPPFHALPHLPQPPNHIRRVSTPMRNEIQMQSSHQPTESSFRPLLTSDVSHQTPQPQAPSSGWTSVNSSHKRGPSHGPDGHVEPGSRIGSPKRPKLAPLEPQLHTSRPQSYDTAAGSPIVYNTMETNESGSRYVPTPSDARHDSNSTAPVSTTFIPYDSTATTADRNPDDSWRPAPERAPHQGPSPKRGRGGRRGGRPRQSLPPQLGTPEWEKPDWTGSQIVNGYYAPHTPGGSRRGGPVRRGSGGARHPETPARPSSSSGPPSSSAAPGDPYSHTKRTRTKPVRNAEGILIRKDGRPDMRSQSSAANLRKVHARKEAEKAEAEGGHGQSHTQHAHQHPHHHTPTSALANAPVLSRDGLETPSPGSSAEPREQSTQERHAEILSKIFPRGIESSGGAYDAASFFPGSSPVRRGAKAKTERVKFREEAVGAAREGERAGGEHGEHGDVEAGMSPASSLTGTESGGAAGSPVDGDVRMEEPPEGRTQEEPQGTQLPGFGGEE</sequence>
<feature type="compositionally biased region" description="Polar residues" evidence="1">
    <location>
        <begin position="505"/>
        <end position="514"/>
    </location>
</feature>
<dbReference type="eggNOG" id="ENOG502SJVM">
    <property type="taxonomic scope" value="Eukaryota"/>
</dbReference>
<dbReference type="AlphaFoldDB" id="R7YJ15"/>
<gene>
    <name evidence="2" type="ORF">W97_01123</name>
</gene>
<dbReference type="EMBL" id="JH767557">
    <property type="protein sequence ID" value="EON61905.1"/>
    <property type="molecule type" value="Genomic_DNA"/>
</dbReference>
<evidence type="ECO:0000256" key="1">
    <source>
        <dbReference type="SAM" id="MobiDB-lite"/>
    </source>
</evidence>
<feature type="compositionally biased region" description="Basic residues" evidence="1">
    <location>
        <begin position="735"/>
        <end position="745"/>
    </location>
</feature>
<dbReference type="OMA" id="SHRRQFT"/>
<accession>R7YJ15</accession>
<dbReference type="OrthoDB" id="5396360at2759"/>
<feature type="compositionally biased region" description="Basic and acidic residues" evidence="1">
    <location>
        <begin position="717"/>
        <end position="727"/>
    </location>
</feature>